<dbReference type="GeneID" id="26842820"/>
<evidence type="ECO:0000313" key="1">
    <source>
        <dbReference type="EMBL" id="KRZ98433.1"/>
    </source>
</evidence>
<dbReference type="EMBL" id="LMYN01000288">
    <property type="protein sequence ID" value="KRZ98433.1"/>
    <property type="molecule type" value="Genomic_DNA"/>
</dbReference>
<evidence type="ECO:0000313" key="2">
    <source>
        <dbReference type="Proteomes" id="UP000054251"/>
    </source>
</evidence>
<organism evidence="1 2">
    <name type="scientific">Debaryomyces fabryi</name>
    <dbReference type="NCBI Taxonomy" id="58627"/>
    <lineage>
        <taxon>Eukaryota</taxon>
        <taxon>Fungi</taxon>
        <taxon>Dikarya</taxon>
        <taxon>Ascomycota</taxon>
        <taxon>Saccharomycotina</taxon>
        <taxon>Pichiomycetes</taxon>
        <taxon>Debaryomycetaceae</taxon>
        <taxon>Debaryomyces</taxon>
    </lineage>
</organism>
<proteinExistence type="predicted"/>
<reference evidence="1 2" key="1">
    <citation type="submission" date="2015-11" db="EMBL/GenBank/DDBJ databases">
        <title>The genome of Debaryomyces fabryi.</title>
        <authorList>
            <person name="Tafer H."/>
            <person name="Lopandic K."/>
        </authorList>
    </citation>
    <scope>NUCLEOTIDE SEQUENCE [LARGE SCALE GENOMIC DNA]</scope>
    <source>
        <strain evidence="1 2">CBS 789</strain>
    </source>
</reference>
<dbReference type="Proteomes" id="UP000054251">
    <property type="component" value="Unassembled WGS sequence"/>
</dbReference>
<comment type="caution">
    <text evidence="1">The sequence shown here is derived from an EMBL/GenBank/DDBJ whole genome shotgun (WGS) entry which is preliminary data.</text>
</comment>
<accession>A0A0V1PQI2</accession>
<protein>
    <submittedName>
        <fullName evidence="1">Uncharacterized protein</fullName>
    </submittedName>
</protein>
<sequence length="71" mass="7822">MPTTSSAFAPAPSLTVEDLNLLDLASKYSVRGKIPIMIHCPQEMDGYQSVKSSMQALLSNSKLIDNRRIIK</sequence>
<dbReference type="RefSeq" id="XP_015464536.1">
    <property type="nucleotide sequence ID" value="XM_015614640.1"/>
</dbReference>
<gene>
    <name evidence="1" type="ORF">AC631_05811</name>
</gene>
<keyword evidence="2" id="KW-1185">Reference proteome</keyword>
<dbReference type="AlphaFoldDB" id="A0A0V1PQI2"/>
<name>A0A0V1PQI2_9ASCO</name>